<comment type="caution">
    <text evidence="2">The sequence shown here is derived from an EMBL/GenBank/DDBJ whole genome shotgun (WGS) entry which is preliminary data.</text>
</comment>
<organism evidence="2 3">
    <name type="scientific">Brevibacillus laterosporus</name>
    <name type="common">Bacillus laterosporus</name>
    <dbReference type="NCBI Taxonomy" id="1465"/>
    <lineage>
        <taxon>Bacteria</taxon>
        <taxon>Bacillati</taxon>
        <taxon>Bacillota</taxon>
        <taxon>Bacilli</taxon>
        <taxon>Bacillales</taxon>
        <taxon>Paenibacillaceae</taxon>
        <taxon>Brevibacillus</taxon>
    </lineage>
</organism>
<dbReference type="AlphaFoldDB" id="A0AAP3DF23"/>
<proteinExistence type="predicted"/>
<feature type="compositionally biased region" description="Basic and acidic residues" evidence="1">
    <location>
        <begin position="62"/>
        <end position="85"/>
    </location>
</feature>
<evidence type="ECO:0000313" key="3">
    <source>
        <dbReference type="Proteomes" id="UP001077662"/>
    </source>
</evidence>
<feature type="non-terminal residue" evidence="2">
    <location>
        <position position="1"/>
    </location>
</feature>
<name>A0AAP3DF23_BRELA</name>
<protein>
    <submittedName>
        <fullName evidence="2">Uncharacterized protein</fullName>
    </submittedName>
</protein>
<accession>A0AAP3DF23</accession>
<feature type="region of interest" description="Disordered" evidence="1">
    <location>
        <begin position="62"/>
        <end position="95"/>
    </location>
</feature>
<dbReference type="Proteomes" id="UP001077662">
    <property type="component" value="Unassembled WGS sequence"/>
</dbReference>
<sequence length="129" mass="14553">FALNIPKITEVELDYSLQQEKMRDFRERRNIGVGDDGSHYSGLDYVPFDGYRARLHKGERVMTAEENRANEEEAKSTPDKRKPVSDGKGSNGVKNISFGDIIIQGYNGNLETAADKIMSIMVRKISEQV</sequence>
<dbReference type="EMBL" id="JAPTNE010000012">
    <property type="protein sequence ID" value="MCZ0807274.1"/>
    <property type="molecule type" value="Genomic_DNA"/>
</dbReference>
<gene>
    <name evidence="2" type="ORF">O0554_10140</name>
</gene>
<evidence type="ECO:0000313" key="2">
    <source>
        <dbReference type="EMBL" id="MCZ0807274.1"/>
    </source>
</evidence>
<reference evidence="2" key="1">
    <citation type="submission" date="2022-09" db="EMBL/GenBank/DDBJ databases">
        <title>Genome analysis and characterization of larvicidal activity of Brevibacillus strains.</title>
        <authorList>
            <person name="Patrusheva E.V."/>
            <person name="Izotova A.O."/>
            <person name="Toshchakov S.V."/>
            <person name="Sineoky S.P."/>
        </authorList>
    </citation>
    <scope>NUCLEOTIDE SEQUENCE</scope>
    <source>
        <strain evidence="2">VKPM_B-13247</strain>
    </source>
</reference>
<evidence type="ECO:0000256" key="1">
    <source>
        <dbReference type="SAM" id="MobiDB-lite"/>
    </source>
</evidence>